<evidence type="ECO:0000256" key="8">
    <source>
        <dbReference type="SAM" id="Phobius"/>
    </source>
</evidence>
<evidence type="ECO:0000256" key="1">
    <source>
        <dbReference type="ARBA" id="ARBA00004370"/>
    </source>
</evidence>
<evidence type="ECO:0000256" key="4">
    <source>
        <dbReference type="ARBA" id="ARBA00022801"/>
    </source>
</evidence>
<dbReference type="Gene3D" id="6.20.330.10">
    <property type="match status" value="1"/>
</dbReference>
<keyword evidence="3" id="KW-0645">Protease</keyword>
<dbReference type="NCBIfam" id="TIGR00705">
    <property type="entry name" value="SppA_67K"/>
    <property type="match status" value="1"/>
</dbReference>
<feature type="domain" description="Peptidase S49" evidence="9">
    <location>
        <begin position="123"/>
        <end position="277"/>
    </location>
</feature>
<evidence type="ECO:0000256" key="2">
    <source>
        <dbReference type="ARBA" id="ARBA00008683"/>
    </source>
</evidence>
<comment type="similarity">
    <text evidence="2">Belongs to the peptidase S49 family.</text>
</comment>
<dbReference type="EMBL" id="MN990733">
    <property type="protein sequence ID" value="QIM09957.1"/>
    <property type="molecule type" value="Genomic_DNA"/>
</dbReference>
<dbReference type="GO" id="GO:0006465">
    <property type="term" value="P:signal peptide processing"/>
    <property type="evidence" value="ECO:0007669"/>
    <property type="project" value="InterPro"/>
</dbReference>
<evidence type="ECO:0000259" key="9">
    <source>
        <dbReference type="Pfam" id="PF01343"/>
    </source>
</evidence>
<dbReference type="GO" id="GO:0016020">
    <property type="term" value="C:membrane"/>
    <property type="evidence" value="ECO:0007669"/>
    <property type="project" value="UniProtKB-SubCell"/>
</dbReference>
<dbReference type="AlphaFoldDB" id="A0A6G8F110"/>
<organism evidence="10">
    <name type="scientific">uncultured Prevotella sp</name>
    <dbReference type="NCBI Taxonomy" id="159272"/>
    <lineage>
        <taxon>Bacteria</taxon>
        <taxon>Pseudomonadati</taxon>
        <taxon>Bacteroidota</taxon>
        <taxon>Bacteroidia</taxon>
        <taxon>Bacteroidales</taxon>
        <taxon>Prevotellaceae</taxon>
        <taxon>Prevotella</taxon>
        <taxon>environmental samples</taxon>
    </lineage>
</organism>
<keyword evidence="6 8" id="KW-0472">Membrane</keyword>
<evidence type="ECO:0000313" key="10">
    <source>
        <dbReference type="EMBL" id="QIM09957.1"/>
    </source>
</evidence>
<dbReference type="PIRSF" id="PIRSF001217">
    <property type="entry name" value="Protease_4_SppA"/>
    <property type="match status" value="1"/>
</dbReference>
<dbReference type="Gene3D" id="3.90.226.10">
    <property type="entry name" value="2-enoyl-CoA Hydratase, Chain A, domain 1"/>
    <property type="match status" value="3"/>
</dbReference>
<protein>
    <submittedName>
        <fullName evidence="10">Signal peptide peptidase SppA</fullName>
    </submittedName>
</protein>
<feature type="active site" description="Nucleophile" evidence="7">
    <location>
        <position position="390"/>
    </location>
</feature>
<dbReference type="PANTHER" id="PTHR33209:SF1">
    <property type="entry name" value="PEPTIDASE S49 DOMAIN-CONTAINING PROTEIN"/>
    <property type="match status" value="1"/>
</dbReference>
<reference evidence="10" key="1">
    <citation type="journal article" date="2020" name="J. ISSAAS">
        <title>Lactobacilli and other gastrointestinal microbiota of Peromyscus leucopus, reservoir host for agents of Lyme disease and other zoonoses in North America.</title>
        <authorList>
            <person name="Milovic A."/>
            <person name="Bassam K."/>
            <person name="Shao H."/>
            <person name="Chatzistamou I."/>
            <person name="Tufts D.M."/>
            <person name="Diuk-Wasser M."/>
            <person name="Barbour A.G."/>
        </authorList>
    </citation>
    <scope>NUCLEOTIDE SEQUENCE</scope>
    <source>
        <strain evidence="10">LL70</strain>
    </source>
</reference>
<gene>
    <name evidence="10" type="ORF">Prevot485_0560</name>
</gene>
<keyword evidence="4" id="KW-0378">Hydrolase</keyword>
<dbReference type="Pfam" id="PF01343">
    <property type="entry name" value="Peptidase_S49"/>
    <property type="match status" value="2"/>
</dbReference>
<dbReference type="InterPro" id="IPR002142">
    <property type="entry name" value="Peptidase_S49"/>
</dbReference>
<keyword evidence="8" id="KW-0812">Transmembrane</keyword>
<dbReference type="NCBIfam" id="TIGR00706">
    <property type="entry name" value="SppA_dom"/>
    <property type="match status" value="1"/>
</dbReference>
<keyword evidence="5" id="KW-0720">Serine protease</keyword>
<evidence type="ECO:0000256" key="5">
    <source>
        <dbReference type="ARBA" id="ARBA00022825"/>
    </source>
</evidence>
<feature type="transmembrane region" description="Helical" evidence="8">
    <location>
        <begin position="12"/>
        <end position="36"/>
    </location>
</feature>
<dbReference type="InterPro" id="IPR047272">
    <property type="entry name" value="S49_SppA_C"/>
</dbReference>
<accession>A0A6G8F110</accession>
<feature type="active site" description="Proton donor/acceptor" evidence="7">
    <location>
        <position position="191"/>
    </location>
</feature>
<keyword evidence="8" id="KW-1133">Transmembrane helix</keyword>
<evidence type="ECO:0000256" key="7">
    <source>
        <dbReference type="PIRSR" id="PIRSR001217-1"/>
    </source>
</evidence>
<dbReference type="CDD" id="cd07023">
    <property type="entry name" value="S49_Sppa_N_C"/>
    <property type="match status" value="1"/>
</dbReference>
<dbReference type="CDD" id="cd07018">
    <property type="entry name" value="S49_SppA_67K_type"/>
    <property type="match status" value="1"/>
</dbReference>
<proteinExistence type="inferred from homology"/>
<dbReference type="InterPro" id="IPR004634">
    <property type="entry name" value="Pept_S49_pIV"/>
</dbReference>
<dbReference type="SUPFAM" id="SSF52096">
    <property type="entry name" value="ClpP/crotonase"/>
    <property type="match status" value="2"/>
</dbReference>
<dbReference type="InterPro" id="IPR029045">
    <property type="entry name" value="ClpP/crotonase-like_dom_sf"/>
</dbReference>
<dbReference type="InterPro" id="IPR004635">
    <property type="entry name" value="Pept_S49_SppA"/>
</dbReference>
<sequence length="596" mass="64908">MRQFLKFTFASFLGCIICSVTIALLAFATIACIIATSGDDTVVLNDKSVLTVNLSGTITEHTTENPFNDVMGYGAGQQGLDDIVGAIDKASDAKEISAIYVEAGLVSADYASLQEIRQALQRAKAKKKLIISYAKEYTQGAYYVCSVADKVWINPEGMLDLHGLSAQPMFLKDLMAKFGIKMKVVKVGKFKSATEQYTEERMSDENRLQVSRYINGIWDTVTGEISAARGIGKTELNRCADEMAALMPTSYLLKHKLVDKTLYAEDVKTELKKLLNIDGDKEIEQVSCSAMNRNYPDGRKSDKKIAVYYCEGSIVRAPEAAAVTGDAGITSPKMVKNLEDLAKDDDVKAVVIRINSGGGDAFASEEIWHAVKTLAGRKPVVVSMGGMAASGAYYLSCAATHIMAQPTTLTGSIGIFGAFPDMSGLITQKLGVRFDNVKTNAHSDFNMMQTARPFNAEEEEMLQQYVNRGYELFCKRVADGRKMPADSVKNIAEGRVWLGTDAVKIGLVDGLGGTKEAIAKAAQLAKTKDYETVTYPASPSWLEQLTETVGGNGNNLDEQLRATLGTLYEPFVMIRSMERQSPIQARCQIILGTGRQ</sequence>
<evidence type="ECO:0000256" key="6">
    <source>
        <dbReference type="ARBA" id="ARBA00023136"/>
    </source>
</evidence>
<dbReference type="PROSITE" id="PS51257">
    <property type="entry name" value="PROKAR_LIPOPROTEIN"/>
    <property type="match status" value="1"/>
</dbReference>
<comment type="subcellular location">
    <subcellularLocation>
        <location evidence="1">Membrane</location>
    </subcellularLocation>
</comment>
<evidence type="ECO:0000256" key="3">
    <source>
        <dbReference type="ARBA" id="ARBA00022670"/>
    </source>
</evidence>
<dbReference type="GO" id="GO:0008236">
    <property type="term" value="F:serine-type peptidase activity"/>
    <property type="evidence" value="ECO:0007669"/>
    <property type="project" value="UniProtKB-KW"/>
</dbReference>
<dbReference type="PANTHER" id="PTHR33209">
    <property type="entry name" value="PROTEASE 4"/>
    <property type="match status" value="1"/>
</dbReference>
<dbReference type="InterPro" id="IPR047217">
    <property type="entry name" value="S49_SppA_67K_type_N"/>
</dbReference>
<feature type="domain" description="Peptidase S49" evidence="9">
    <location>
        <begin position="376"/>
        <end position="527"/>
    </location>
</feature>
<name>A0A6G8F110_9BACT</name>